<keyword evidence="5 9" id="KW-0798">TonB box</keyword>
<keyword evidence="6 8" id="KW-0472">Membrane</keyword>
<dbReference type="PROSITE" id="PS52016">
    <property type="entry name" value="TONB_DEPENDENT_REC_3"/>
    <property type="match status" value="1"/>
</dbReference>
<dbReference type="InterPro" id="IPR010104">
    <property type="entry name" value="TonB_rcpt_bac"/>
</dbReference>
<evidence type="ECO:0000256" key="7">
    <source>
        <dbReference type="ARBA" id="ARBA00023237"/>
    </source>
</evidence>
<dbReference type="NCBIfam" id="TIGR01782">
    <property type="entry name" value="TonB-Xanth-Caul"/>
    <property type="match status" value="1"/>
</dbReference>
<evidence type="ECO:0000313" key="12">
    <source>
        <dbReference type="EMBL" id="UWZ85698.1"/>
    </source>
</evidence>
<reference evidence="12" key="1">
    <citation type="submission" date="2021-04" db="EMBL/GenBank/DDBJ databases">
        <title>Phylogenetic analysis of Acidobacteriaceae.</title>
        <authorList>
            <person name="Qiu L."/>
            <person name="Zhang Q."/>
        </authorList>
    </citation>
    <scope>NUCLEOTIDE SEQUENCE</scope>
    <source>
        <strain evidence="12">DSM 25168</strain>
    </source>
</reference>
<evidence type="ECO:0000256" key="8">
    <source>
        <dbReference type="PROSITE-ProRule" id="PRU01360"/>
    </source>
</evidence>
<evidence type="ECO:0000256" key="4">
    <source>
        <dbReference type="ARBA" id="ARBA00022692"/>
    </source>
</evidence>
<dbReference type="Pfam" id="PF00593">
    <property type="entry name" value="TonB_dep_Rec_b-barrel"/>
    <property type="match status" value="1"/>
</dbReference>
<feature type="domain" description="TonB-dependent receptor plug" evidence="11">
    <location>
        <begin position="139"/>
        <end position="236"/>
    </location>
</feature>
<proteinExistence type="inferred from homology"/>
<name>A0A9J7BV94_9BACT</name>
<dbReference type="AlphaFoldDB" id="A0A9J7BV94"/>
<comment type="similarity">
    <text evidence="8 9">Belongs to the TonB-dependent receptor family.</text>
</comment>
<dbReference type="InterPro" id="IPR013784">
    <property type="entry name" value="Carb-bd-like_fold"/>
</dbReference>
<keyword evidence="12" id="KW-0675">Receptor</keyword>
<evidence type="ECO:0000259" key="11">
    <source>
        <dbReference type="Pfam" id="PF07715"/>
    </source>
</evidence>
<dbReference type="InterPro" id="IPR039426">
    <property type="entry name" value="TonB-dep_rcpt-like"/>
</dbReference>
<dbReference type="InterPro" id="IPR037066">
    <property type="entry name" value="Plug_dom_sf"/>
</dbReference>
<organism evidence="12 13">
    <name type="scientific">Occallatibacter riparius</name>
    <dbReference type="NCBI Taxonomy" id="1002689"/>
    <lineage>
        <taxon>Bacteria</taxon>
        <taxon>Pseudomonadati</taxon>
        <taxon>Acidobacteriota</taxon>
        <taxon>Terriglobia</taxon>
        <taxon>Terriglobales</taxon>
        <taxon>Acidobacteriaceae</taxon>
        <taxon>Occallatibacter</taxon>
    </lineage>
</organism>
<evidence type="ECO:0000256" key="3">
    <source>
        <dbReference type="ARBA" id="ARBA00022452"/>
    </source>
</evidence>
<dbReference type="EMBL" id="CP093313">
    <property type="protein sequence ID" value="UWZ85698.1"/>
    <property type="molecule type" value="Genomic_DNA"/>
</dbReference>
<dbReference type="KEGG" id="orp:MOP44_07065"/>
<keyword evidence="7 8" id="KW-0998">Cell outer membrane</keyword>
<evidence type="ECO:0000259" key="10">
    <source>
        <dbReference type="Pfam" id="PF00593"/>
    </source>
</evidence>
<dbReference type="Pfam" id="PF07715">
    <property type="entry name" value="Plug"/>
    <property type="match status" value="1"/>
</dbReference>
<dbReference type="GO" id="GO:0030246">
    <property type="term" value="F:carbohydrate binding"/>
    <property type="evidence" value="ECO:0007669"/>
    <property type="project" value="InterPro"/>
</dbReference>
<keyword evidence="2 8" id="KW-0813">Transport</keyword>
<evidence type="ECO:0000313" key="13">
    <source>
        <dbReference type="Proteomes" id="UP001059380"/>
    </source>
</evidence>
<comment type="subcellular location">
    <subcellularLocation>
        <location evidence="1 8">Cell outer membrane</location>
        <topology evidence="1 8">Multi-pass membrane protein</topology>
    </subcellularLocation>
</comment>
<dbReference type="Gene3D" id="2.60.40.1120">
    <property type="entry name" value="Carboxypeptidase-like, regulatory domain"/>
    <property type="match status" value="1"/>
</dbReference>
<dbReference type="InterPro" id="IPR036942">
    <property type="entry name" value="Beta-barrel_TonB_sf"/>
</dbReference>
<dbReference type="PANTHER" id="PTHR40980">
    <property type="entry name" value="PLUG DOMAIN-CONTAINING PROTEIN"/>
    <property type="match status" value="1"/>
</dbReference>
<evidence type="ECO:0000256" key="6">
    <source>
        <dbReference type="ARBA" id="ARBA00023136"/>
    </source>
</evidence>
<dbReference type="SUPFAM" id="SSF49452">
    <property type="entry name" value="Starch-binding domain-like"/>
    <property type="match status" value="1"/>
</dbReference>
<dbReference type="InterPro" id="IPR000531">
    <property type="entry name" value="Beta-barrel_TonB"/>
</dbReference>
<dbReference type="SUPFAM" id="SSF56935">
    <property type="entry name" value="Porins"/>
    <property type="match status" value="1"/>
</dbReference>
<dbReference type="Proteomes" id="UP001059380">
    <property type="component" value="Chromosome"/>
</dbReference>
<dbReference type="PANTHER" id="PTHR40980:SF4">
    <property type="entry name" value="TONB-DEPENDENT RECEPTOR-LIKE BETA-BARREL DOMAIN-CONTAINING PROTEIN"/>
    <property type="match status" value="1"/>
</dbReference>
<dbReference type="GO" id="GO:0009279">
    <property type="term" value="C:cell outer membrane"/>
    <property type="evidence" value="ECO:0007669"/>
    <property type="project" value="UniProtKB-SubCell"/>
</dbReference>
<dbReference type="Gene3D" id="2.40.170.20">
    <property type="entry name" value="TonB-dependent receptor, beta-barrel domain"/>
    <property type="match status" value="1"/>
</dbReference>
<dbReference type="RefSeq" id="WP_260795288.1">
    <property type="nucleotide sequence ID" value="NZ_CP093313.1"/>
</dbReference>
<dbReference type="Gene3D" id="2.170.130.10">
    <property type="entry name" value="TonB-dependent receptor, plug domain"/>
    <property type="match status" value="1"/>
</dbReference>
<keyword evidence="13" id="KW-1185">Reference proteome</keyword>
<gene>
    <name evidence="12" type="ORF">MOP44_07065</name>
</gene>
<evidence type="ECO:0000256" key="5">
    <source>
        <dbReference type="ARBA" id="ARBA00023077"/>
    </source>
</evidence>
<evidence type="ECO:0000256" key="2">
    <source>
        <dbReference type="ARBA" id="ARBA00022448"/>
    </source>
</evidence>
<evidence type="ECO:0000256" key="1">
    <source>
        <dbReference type="ARBA" id="ARBA00004571"/>
    </source>
</evidence>
<protein>
    <submittedName>
        <fullName evidence="12">TonB-dependent receptor</fullName>
    </submittedName>
</protein>
<keyword evidence="3 8" id="KW-1134">Transmembrane beta strand</keyword>
<dbReference type="InterPro" id="IPR012910">
    <property type="entry name" value="Plug_dom"/>
</dbReference>
<accession>A0A9J7BV94</accession>
<dbReference type="Pfam" id="PF13620">
    <property type="entry name" value="CarboxypepD_reg"/>
    <property type="match status" value="1"/>
</dbReference>
<evidence type="ECO:0000256" key="9">
    <source>
        <dbReference type="RuleBase" id="RU003357"/>
    </source>
</evidence>
<sequence length="959" mass="105282">MYPFFRVRFAGFLLLVLLAGNVVYSQNQKATLAGFVKDSTGALLQGARITLEPAVQPQVSNAQGAFVFSNLEPGKYKVTVSYVGFTSYTSDVDLTAGQNAQINAVLSVASANDQVLVVADRPLGEAEALNRTLAAENILQVLPAEVITSLPNANIADALGRMPSVTIERDEGEGKYVQIRGTEPRLSNTMVDGVTVPSPESGVRQIKLDTIASDLVESVEINKTLQANIDADGIGGSVNLVTKTASDTPTVALYGLGGYTPIMGGRTVNQAGGTVGKRFGATHKFGALMGGTYDFNGRGINDIEPDPQPNPDGTLSPYYDTMDLRDYVYNRTRWGLTGSADYKLNDGSDISVRGLFSTFRNWGNKWSYTLNDHDNPQYSQDWRRPNMAVGSLSVQGKHTINANTFQWNFAVGRSRSLSGSGSAKYKWIGDDLSDSCYNDQSVAASVYRPGWSAGCFGSGTANSEDRDNYKLKSWAPPTFGQSVQLNLQASGDYARIYHIGTHYGTLELGGKIRNAHKFDDTYDETFTPKTTMNVVDHPEWYSNFKDPDYYDKTYHIGTVTDYSKVRAYVDANQTQFNMSGGPGVNVNNYDLIERIPAGYLMNTIELHNRVRLVAGVRFEATHVSTLSFDQNAPTPPTTLTVKAGGDYLDVLPSASLRFAIDKDSDLRLVYGRGLARPDPQDITAAASQIDISTTPATVGIGNPNLKAEHANNYDLLYERFLSHVGLIQAGYFYKQLSDPIVTLQTLTKNYPGNPGAYTLVSQPSNAGSAHVQGIELAYQQRLSYLPSVLGGLGLSANYSYTTSKAEDVDPLRTDSPALLRQAPNAWNISPTYDTKKFSMRVGMTYDDRMIYAYQYEDLQYVTDDNGNPVIVDGKQETAPNPQPGGTKGPHGDNYLYPHYQFDTQASYRMPWGFEVYGYGLNLNNEVFGFYYGSGQYVVQREYYHPSFAGGVRWNLVHER</sequence>
<feature type="domain" description="TonB-dependent receptor-like beta-barrel" evidence="10">
    <location>
        <begin position="458"/>
        <end position="922"/>
    </location>
</feature>
<keyword evidence="4 8" id="KW-0812">Transmembrane</keyword>